<dbReference type="CDD" id="cd00980">
    <property type="entry name" value="FwdC/FmdC"/>
    <property type="match status" value="1"/>
</dbReference>
<sequence>MEATLTPRGRIGIMVEAEVISPDVFQGLGIGEIEELEVWQGPERHPLAEFFDVEIRADGSGETRILIEGDVSRVKRIGQSMKSGSITVCGSAGMHTGTGMYGGSIVVEGDVGSWAGMEMSGGLLTVLGDAGDHVGSAYRGSWRGMTNGRIVIDGNARSQLGGGIAGGEIIVGGDVENFCAIRQSGGTIVVRGSAVRGAGAEMSGGTLAVEGKVERISPGFLPAGQEVNPKLADVELMGRFERFTGDYAAFKNPKGSLLLKEV</sequence>
<dbReference type="Gene3D" id="2.160.20.60">
    <property type="entry name" value="Glutamate synthase, alpha subunit, C-terminal domain"/>
    <property type="match status" value="2"/>
</dbReference>
<keyword evidence="5" id="KW-1185">Reference proteome</keyword>
<comment type="caution">
    <text evidence="4">The sequence shown here is derived from an EMBL/GenBank/DDBJ whole genome shotgun (WGS) entry which is preliminary data.</text>
</comment>
<dbReference type="InterPro" id="IPR017550">
    <property type="entry name" value="Formylmethanofuran_DH_suC"/>
</dbReference>
<dbReference type="SUPFAM" id="SSF69336">
    <property type="entry name" value="Alpha subunit of glutamate synthase, C-terminal domain"/>
    <property type="match status" value="1"/>
</dbReference>
<comment type="catalytic activity">
    <reaction evidence="3">
        <text>N-formylmethanofuran + 2 oxidized [2Fe-2S]-[ferredoxin] + H2O = methanofuran + 2 reduced [2Fe-2S]-[ferredoxin] + CO2 + H(+)</text>
        <dbReference type="Rhea" id="RHEA:19841"/>
        <dbReference type="Rhea" id="RHEA-COMP:10000"/>
        <dbReference type="Rhea" id="RHEA-COMP:10001"/>
        <dbReference type="ChEBI" id="CHEBI:15377"/>
        <dbReference type="ChEBI" id="CHEBI:15378"/>
        <dbReference type="ChEBI" id="CHEBI:16526"/>
        <dbReference type="ChEBI" id="CHEBI:33737"/>
        <dbReference type="ChEBI" id="CHEBI:33738"/>
        <dbReference type="ChEBI" id="CHEBI:57727"/>
        <dbReference type="ChEBI" id="CHEBI:58151"/>
        <dbReference type="EC" id="1.2.7.12"/>
    </reaction>
</comment>
<protein>
    <recommendedName>
        <fullName evidence="2">formylmethanofuran dehydrogenase</fullName>
        <ecNumber evidence="2">1.2.7.12</ecNumber>
    </recommendedName>
</protein>
<dbReference type="PANTHER" id="PTHR39673:SF5">
    <property type="entry name" value="TUNGSTEN-CONTAINING FORMYLMETHANOFURAN DEHYDROGENASE 2 SUBUNIT C"/>
    <property type="match status" value="1"/>
</dbReference>
<dbReference type="NCBIfam" id="TIGR03122">
    <property type="entry name" value="one_C_dehyd_C"/>
    <property type="match status" value="1"/>
</dbReference>
<accession>A0ABT5X5A2</accession>
<comment type="pathway">
    <text evidence="1">One-carbon metabolism; methanogenesis from CO(2); 5,10-methenyl-5,6,7,8-tetrahydromethanopterin from CO(2): step 1/3.</text>
</comment>
<evidence type="ECO:0000313" key="4">
    <source>
        <dbReference type="EMBL" id="MDF0589828.1"/>
    </source>
</evidence>
<dbReference type="PANTHER" id="PTHR39673">
    <property type="entry name" value="TUNGSTEN FORMYLMETHANOFURAN DEHYDROGENASE, SUBUNIT C (FWDC)"/>
    <property type="match status" value="1"/>
</dbReference>
<dbReference type="EC" id="1.2.7.12" evidence="2"/>
<evidence type="ECO:0000256" key="1">
    <source>
        <dbReference type="ARBA" id="ARBA00004830"/>
    </source>
</evidence>
<dbReference type="RefSeq" id="WP_316965589.1">
    <property type="nucleotide sequence ID" value="NZ_JARFPK010000004.1"/>
</dbReference>
<dbReference type="Proteomes" id="UP001220010">
    <property type="component" value="Unassembled WGS sequence"/>
</dbReference>
<dbReference type="EMBL" id="JARFPK010000004">
    <property type="protein sequence ID" value="MDF0589828.1"/>
    <property type="molecule type" value="Genomic_DNA"/>
</dbReference>
<dbReference type="InterPro" id="IPR036485">
    <property type="entry name" value="Glu_synth_asu_C_sf"/>
</dbReference>
<keyword evidence="4" id="KW-0560">Oxidoreductase</keyword>
<evidence type="ECO:0000313" key="5">
    <source>
        <dbReference type="Proteomes" id="UP001220010"/>
    </source>
</evidence>
<organism evidence="4 5">
    <name type="scientific">Candidatus Methanocrinis natronophilus</name>
    <dbReference type="NCBI Taxonomy" id="3033396"/>
    <lineage>
        <taxon>Archaea</taxon>
        <taxon>Methanobacteriati</taxon>
        <taxon>Methanobacteriota</taxon>
        <taxon>Stenosarchaea group</taxon>
        <taxon>Methanomicrobia</taxon>
        <taxon>Methanotrichales</taxon>
        <taxon>Methanotrichaceae</taxon>
        <taxon>Methanocrinis</taxon>
    </lineage>
</organism>
<name>A0ABT5X5A2_9EURY</name>
<evidence type="ECO:0000256" key="3">
    <source>
        <dbReference type="ARBA" id="ARBA00048228"/>
    </source>
</evidence>
<reference evidence="4 5" key="1">
    <citation type="submission" date="2023-03" db="EMBL/GenBank/DDBJ databases">
        <title>WGS of Methanotrichaceae archaeon Mx.</title>
        <authorList>
            <person name="Sorokin D.Y."/>
            <person name="Merkel A.Y."/>
        </authorList>
    </citation>
    <scope>NUCLEOTIDE SEQUENCE [LARGE SCALE GENOMIC DNA]</scope>
    <source>
        <strain evidence="4 5">Mx</strain>
    </source>
</reference>
<evidence type="ECO:0000256" key="2">
    <source>
        <dbReference type="ARBA" id="ARBA00012692"/>
    </source>
</evidence>
<gene>
    <name evidence="4" type="ORF">P0O15_01370</name>
</gene>
<dbReference type="GO" id="GO:0018493">
    <property type="term" value="F:formylmethanofuran dehydrogenase activity"/>
    <property type="evidence" value="ECO:0007669"/>
    <property type="project" value="UniProtKB-EC"/>
</dbReference>
<proteinExistence type="predicted"/>